<accession>A0A3L6E9L3</accession>
<protein>
    <submittedName>
        <fullName evidence="1">Uncharacterized protein</fullName>
    </submittedName>
</protein>
<proteinExistence type="predicted"/>
<dbReference type="EMBL" id="NCVQ01000007">
    <property type="protein sequence ID" value="PWZ17385.1"/>
    <property type="molecule type" value="Genomic_DNA"/>
</dbReference>
<dbReference type="AlphaFoldDB" id="A0A3L6E9L3"/>
<name>A0A3L6E9L3_MAIZE</name>
<organism evidence="1">
    <name type="scientific">Zea mays</name>
    <name type="common">Maize</name>
    <dbReference type="NCBI Taxonomy" id="4577"/>
    <lineage>
        <taxon>Eukaryota</taxon>
        <taxon>Viridiplantae</taxon>
        <taxon>Streptophyta</taxon>
        <taxon>Embryophyta</taxon>
        <taxon>Tracheophyta</taxon>
        <taxon>Spermatophyta</taxon>
        <taxon>Magnoliopsida</taxon>
        <taxon>Liliopsida</taxon>
        <taxon>Poales</taxon>
        <taxon>Poaceae</taxon>
        <taxon>PACMAD clade</taxon>
        <taxon>Panicoideae</taxon>
        <taxon>Andropogonodae</taxon>
        <taxon>Andropogoneae</taxon>
        <taxon>Tripsacinae</taxon>
        <taxon>Zea</taxon>
    </lineage>
</organism>
<gene>
    <name evidence="1" type="ORF">Zm00014a_007522</name>
</gene>
<comment type="caution">
    <text evidence="1">The sequence shown here is derived from an EMBL/GenBank/DDBJ whole genome shotgun (WGS) entry which is preliminary data.</text>
</comment>
<evidence type="ECO:0000313" key="1">
    <source>
        <dbReference type="EMBL" id="PWZ17385.1"/>
    </source>
</evidence>
<dbReference type="Proteomes" id="UP000251960">
    <property type="component" value="Chromosome 6"/>
</dbReference>
<sequence length="136" mass="13725">MDPKKHSPPLAHDGPAAFLGLGSPALLHWALILIDTRAAASVPATAGGGGSSQQAAHLTPAYAVQHRVLSGDVAEQSGAGPERSCFGTTRLFSSASSGVGDHVVAAPRPAPWEDVVSLAATEPRSACVSGDEYCTA</sequence>
<reference evidence="1" key="1">
    <citation type="journal article" date="2018" name="Nat. Genet.">
        <title>Extensive intraspecific gene order and gene structural variations between Mo17 and other maize genomes.</title>
        <authorList>
            <person name="Sun S."/>
            <person name="Zhou Y."/>
            <person name="Chen J."/>
            <person name="Shi J."/>
            <person name="Zhao H."/>
            <person name="Zhao H."/>
            <person name="Song W."/>
            <person name="Zhang M."/>
            <person name="Cui Y."/>
            <person name="Dong X."/>
            <person name="Liu H."/>
            <person name="Ma X."/>
            <person name="Jiao Y."/>
            <person name="Wang B."/>
            <person name="Wei X."/>
            <person name="Stein J.C."/>
            <person name="Glaubitz J.C."/>
            <person name="Lu F."/>
            <person name="Yu G."/>
            <person name="Liang C."/>
            <person name="Fengler K."/>
            <person name="Li B."/>
            <person name="Rafalski A."/>
            <person name="Schnable P.S."/>
            <person name="Ware D.H."/>
            <person name="Buckler E.S."/>
            <person name="Lai J."/>
        </authorList>
    </citation>
    <scope>NUCLEOTIDE SEQUENCE [LARGE SCALE GENOMIC DNA]</scope>
    <source>
        <tissue evidence="1">Seedling</tissue>
    </source>
</reference>